<dbReference type="Pfam" id="PF00589">
    <property type="entry name" value="Phage_integrase"/>
    <property type="match status" value="1"/>
</dbReference>
<proteinExistence type="inferred from homology"/>
<dbReference type="InterPro" id="IPR010998">
    <property type="entry name" value="Integrase_recombinase_N"/>
</dbReference>
<dbReference type="CDD" id="cd00801">
    <property type="entry name" value="INT_P4_C"/>
    <property type="match status" value="1"/>
</dbReference>
<keyword evidence="9" id="KW-1185">Reference proteome</keyword>
<dbReference type="InterPro" id="IPR050808">
    <property type="entry name" value="Phage_Integrase"/>
</dbReference>
<comment type="caution">
    <text evidence="8">The sequence shown here is derived from an EMBL/GenBank/DDBJ whole genome shotgun (WGS) entry which is preliminary data.</text>
</comment>
<reference evidence="9" key="1">
    <citation type="journal article" date="2019" name="Int. J. Syst. Evol. Microbiol.">
        <title>The Global Catalogue of Microorganisms (GCM) 10K type strain sequencing project: providing services to taxonomists for standard genome sequencing and annotation.</title>
        <authorList>
            <consortium name="The Broad Institute Genomics Platform"/>
            <consortium name="The Broad Institute Genome Sequencing Center for Infectious Disease"/>
            <person name="Wu L."/>
            <person name="Ma J."/>
        </authorList>
    </citation>
    <scope>NUCLEOTIDE SEQUENCE [LARGE SCALE GENOMIC DNA]</scope>
    <source>
        <strain evidence="9">KCTC 52607</strain>
    </source>
</reference>
<dbReference type="Gene3D" id="3.30.160.390">
    <property type="entry name" value="Integrase, DNA-binding domain"/>
    <property type="match status" value="1"/>
</dbReference>
<name>A0ABV7E6Z8_9SPHN</name>
<dbReference type="InterPro" id="IPR013762">
    <property type="entry name" value="Integrase-like_cat_sf"/>
</dbReference>
<dbReference type="InterPro" id="IPR044068">
    <property type="entry name" value="CB"/>
</dbReference>
<evidence type="ECO:0000313" key="8">
    <source>
        <dbReference type="EMBL" id="MFC3097397.1"/>
    </source>
</evidence>
<evidence type="ECO:0000256" key="1">
    <source>
        <dbReference type="ARBA" id="ARBA00008857"/>
    </source>
</evidence>
<keyword evidence="3 5" id="KW-0238">DNA-binding</keyword>
<evidence type="ECO:0000256" key="3">
    <source>
        <dbReference type="ARBA" id="ARBA00023125"/>
    </source>
</evidence>
<keyword evidence="2" id="KW-0229">DNA integration</keyword>
<dbReference type="InterPro" id="IPR025166">
    <property type="entry name" value="Integrase_DNA_bind_dom"/>
</dbReference>
<gene>
    <name evidence="8" type="ORF">ACFODU_06215</name>
</gene>
<dbReference type="EMBL" id="JBHRST010000008">
    <property type="protein sequence ID" value="MFC3097397.1"/>
    <property type="molecule type" value="Genomic_DNA"/>
</dbReference>
<feature type="domain" description="Core-binding (CB)" evidence="7">
    <location>
        <begin position="99"/>
        <end position="180"/>
    </location>
</feature>
<evidence type="ECO:0000259" key="7">
    <source>
        <dbReference type="PROSITE" id="PS51900"/>
    </source>
</evidence>
<evidence type="ECO:0000256" key="5">
    <source>
        <dbReference type="PROSITE-ProRule" id="PRU01248"/>
    </source>
</evidence>
<dbReference type="Pfam" id="PF22022">
    <property type="entry name" value="Phage_int_M"/>
    <property type="match status" value="1"/>
</dbReference>
<keyword evidence="4" id="KW-0233">DNA recombination</keyword>
<evidence type="ECO:0000259" key="6">
    <source>
        <dbReference type="PROSITE" id="PS51898"/>
    </source>
</evidence>
<dbReference type="InterPro" id="IPR002104">
    <property type="entry name" value="Integrase_catalytic"/>
</dbReference>
<dbReference type="PROSITE" id="PS51900">
    <property type="entry name" value="CB"/>
    <property type="match status" value="1"/>
</dbReference>
<sequence length="421" mass="46617">MLTVAQVKAAQPGPRPVKLFDGGGLHLLVLPSGVKSWRLKYRFGGKEKQLTFGQFPLVSLADARAMRDEAKKALQAGLDPSSAAQMARQRRTGVAPAAYTFKQAALRWHSLQAHGWKPHHAQQVLSALEAEAFPDLADRAIAELLPSDIRPIVEAMQDRGAVDQAHRMLMRISRIFQLAIVDEKATADPAAPLTAILRPVPKRKYPAVVTISEARAGLKELEAERHWPAVKLASRLLALTASRPGPVRFARAEEFHDLDGEDPRWIIPAEKLKLERAESEQEVFAFTIPLSRQAVEVVKAAIDDAGGRAWLFPSPQQARKPISENALSTAYRRTPMFAGRHVPHGWRSTFSTIMNERAADLGNAGDRAIIDLMLAHKPGGVESRYNRAAYMPRRRVLAQEWADLLCQGLQSAEQLREGPRN</sequence>
<dbReference type="InterPro" id="IPR011010">
    <property type="entry name" value="DNA_brk_join_enz"/>
</dbReference>
<comment type="similarity">
    <text evidence="1">Belongs to the 'phage' integrase family.</text>
</comment>
<feature type="domain" description="Tyr recombinase" evidence="6">
    <location>
        <begin position="204"/>
        <end position="398"/>
    </location>
</feature>
<dbReference type="Proteomes" id="UP001595456">
    <property type="component" value="Unassembled WGS sequence"/>
</dbReference>
<protein>
    <submittedName>
        <fullName evidence="8">Tyrosine-type recombinase/integrase</fullName>
    </submittedName>
</protein>
<dbReference type="Gene3D" id="1.10.443.10">
    <property type="entry name" value="Intergrase catalytic core"/>
    <property type="match status" value="1"/>
</dbReference>
<evidence type="ECO:0000313" key="9">
    <source>
        <dbReference type="Proteomes" id="UP001595456"/>
    </source>
</evidence>
<dbReference type="InterPro" id="IPR038488">
    <property type="entry name" value="Integrase_DNA-bd_sf"/>
</dbReference>
<organism evidence="8 9">
    <name type="scientific">Alteraurantiacibacter palmitatis</name>
    <dbReference type="NCBI Taxonomy" id="2054628"/>
    <lineage>
        <taxon>Bacteria</taxon>
        <taxon>Pseudomonadati</taxon>
        <taxon>Pseudomonadota</taxon>
        <taxon>Alphaproteobacteria</taxon>
        <taxon>Sphingomonadales</taxon>
        <taxon>Erythrobacteraceae</taxon>
        <taxon>Alteraurantiacibacter</taxon>
    </lineage>
</organism>
<accession>A0ABV7E6Z8</accession>
<dbReference type="PROSITE" id="PS51898">
    <property type="entry name" value="TYR_RECOMBINASE"/>
    <property type="match status" value="1"/>
</dbReference>
<dbReference type="SUPFAM" id="SSF56349">
    <property type="entry name" value="DNA breaking-rejoining enzymes"/>
    <property type="match status" value="1"/>
</dbReference>
<evidence type="ECO:0000256" key="2">
    <source>
        <dbReference type="ARBA" id="ARBA00022908"/>
    </source>
</evidence>
<dbReference type="RefSeq" id="WP_336926190.1">
    <property type="nucleotide sequence ID" value="NZ_JBANRO010000006.1"/>
</dbReference>
<dbReference type="PANTHER" id="PTHR30629">
    <property type="entry name" value="PROPHAGE INTEGRASE"/>
    <property type="match status" value="1"/>
</dbReference>
<dbReference type="Gene3D" id="1.10.150.130">
    <property type="match status" value="1"/>
</dbReference>
<evidence type="ECO:0000256" key="4">
    <source>
        <dbReference type="ARBA" id="ARBA00023172"/>
    </source>
</evidence>
<dbReference type="PANTHER" id="PTHR30629:SF2">
    <property type="entry name" value="PROPHAGE INTEGRASE INTS-RELATED"/>
    <property type="match status" value="1"/>
</dbReference>
<dbReference type="InterPro" id="IPR053876">
    <property type="entry name" value="Phage_int_M"/>
</dbReference>
<dbReference type="Pfam" id="PF13356">
    <property type="entry name" value="Arm-DNA-bind_3"/>
    <property type="match status" value="1"/>
</dbReference>